<dbReference type="Proteomes" id="UP001149165">
    <property type="component" value="Unassembled WGS sequence"/>
</dbReference>
<evidence type="ECO:0000313" key="3">
    <source>
        <dbReference type="Proteomes" id="UP001149165"/>
    </source>
</evidence>
<proteinExistence type="predicted"/>
<protein>
    <recommendedName>
        <fullName evidence="1">BTB domain-containing protein</fullName>
    </recommendedName>
</protein>
<dbReference type="SUPFAM" id="SSF54695">
    <property type="entry name" value="POZ domain"/>
    <property type="match status" value="2"/>
</dbReference>
<reference evidence="2" key="1">
    <citation type="submission" date="2022-11" db="EMBL/GenBank/DDBJ databases">
        <authorList>
            <person name="Petersen C."/>
        </authorList>
    </citation>
    <scope>NUCLEOTIDE SEQUENCE</scope>
    <source>
        <strain evidence="2">IBT 30069</strain>
    </source>
</reference>
<dbReference type="Pfam" id="PF00651">
    <property type="entry name" value="BTB"/>
    <property type="match status" value="2"/>
</dbReference>
<dbReference type="AlphaFoldDB" id="A0A9W9GCJ2"/>
<dbReference type="PANTHER" id="PTHR47843">
    <property type="entry name" value="BTB DOMAIN-CONTAINING PROTEIN-RELATED"/>
    <property type="match status" value="1"/>
</dbReference>
<evidence type="ECO:0000313" key="2">
    <source>
        <dbReference type="EMBL" id="KAJ5116292.1"/>
    </source>
</evidence>
<feature type="domain" description="BTB" evidence="1">
    <location>
        <begin position="20"/>
        <end position="88"/>
    </location>
</feature>
<dbReference type="CDD" id="cd18186">
    <property type="entry name" value="BTB_POZ_ZBTB_KLHL-like"/>
    <property type="match status" value="2"/>
</dbReference>
<dbReference type="PROSITE" id="PS50097">
    <property type="entry name" value="BTB"/>
    <property type="match status" value="2"/>
</dbReference>
<sequence>MASTSLAAIVKTLHDSGKYSDMTIVCEGKIIPVHRAIVCTQSPFFAAALEGGRFKESITSQIELPEDNLPTIERVMSYLYTRHYDAGEPDTRHSDENINCNNLCEAGIEGVLALRDHLKVYIAADKFGILPLKKYAKTRLIKRITYASYATLSRAVDYVWTTVTPVDTDSEVRKALTEGISSLVHSFPYSEGSFAFLRELPDISIAVIKQMACEYRILDSQFVENLIVVPPPGYKMIDGAPQDRRRRNLLHTGKDSDLTISCGGQNIAVHRSVLCRQSPFFEAAFNGNFKIFVKEAITSHLNLPEDDLGTIHRVLCFLYFRRYDEIKPTTIQGTTCDPLLEEGMDSEFPIALRNNLKVFVAADKFDIKTLTALAKSRLLESIRTTDFTKCPMLIQEIWSTVPPFENDVRDTLICRLSASTFKSLVDDENFAMFADIPDILLAALKYVVVEITKRSGLTIGAFY</sequence>
<gene>
    <name evidence="2" type="ORF">N7456_000640</name>
</gene>
<feature type="domain" description="BTB" evidence="1">
    <location>
        <begin position="256"/>
        <end position="327"/>
    </location>
</feature>
<comment type="caution">
    <text evidence="2">The sequence shown here is derived from an EMBL/GenBank/DDBJ whole genome shotgun (WGS) entry which is preliminary data.</text>
</comment>
<name>A0A9W9GCJ2_9EURO</name>
<keyword evidence="3" id="KW-1185">Reference proteome</keyword>
<evidence type="ECO:0000259" key="1">
    <source>
        <dbReference type="PROSITE" id="PS50097"/>
    </source>
</evidence>
<dbReference type="OrthoDB" id="6359816at2759"/>
<dbReference type="InterPro" id="IPR000210">
    <property type="entry name" value="BTB/POZ_dom"/>
</dbReference>
<reference evidence="2" key="2">
    <citation type="journal article" date="2023" name="IMA Fungus">
        <title>Comparative genomic study of the Penicillium genus elucidates a diverse pangenome and 15 lateral gene transfer events.</title>
        <authorList>
            <person name="Petersen C."/>
            <person name="Sorensen T."/>
            <person name="Nielsen M.R."/>
            <person name="Sondergaard T.E."/>
            <person name="Sorensen J.L."/>
            <person name="Fitzpatrick D.A."/>
            <person name="Frisvad J.C."/>
            <person name="Nielsen K.L."/>
        </authorList>
    </citation>
    <scope>NUCLEOTIDE SEQUENCE</scope>
    <source>
        <strain evidence="2">IBT 30069</strain>
    </source>
</reference>
<dbReference type="SMART" id="SM00225">
    <property type="entry name" value="BTB"/>
    <property type="match status" value="2"/>
</dbReference>
<dbReference type="EMBL" id="JAPQKH010000001">
    <property type="protein sequence ID" value="KAJ5116292.1"/>
    <property type="molecule type" value="Genomic_DNA"/>
</dbReference>
<dbReference type="InterPro" id="IPR011333">
    <property type="entry name" value="SKP1/BTB/POZ_sf"/>
</dbReference>
<dbReference type="PANTHER" id="PTHR47843:SF5">
    <property type="entry name" value="BTB_POZ DOMAIN PROTEIN"/>
    <property type="match status" value="1"/>
</dbReference>
<accession>A0A9W9GCJ2</accession>
<organism evidence="2 3">
    <name type="scientific">Penicillium angulare</name>
    <dbReference type="NCBI Taxonomy" id="116970"/>
    <lineage>
        <taxon>Eukaryota</taxon>
        <taxon>Fungi</taxon>
        <taxon>Dikarya</taxon>
        <taxon>Ascomycota</taxon>
        <taxon>Pezizomycotina</taxon>
        <taxon>Eurotiomycetes</taxon>
        <taxon>Eurotiomycetidae</taxon>
        <taxon>Eurotiales</taxon>
        <taxon>Aspergillaceae</taxon>
        <taxon>Penicillium</taxon>
    </lineage>
</organism>
<dbReference type="Gene3D" id="3.30.710.10">
    <property type="entry name" value="Potassium Channel Kv1.1, Chain A"/>
    <property type="match status" value="2"/>
</dbReference>